<dbReference type="GO" id="GO:0008198">
    <property type="term" value="F:ferrous iron binding"/>
    <property type="evidence" value="ECO:0007669"/>
    <property type="project" value="TreeGrafter"/>
</dbReference>
<dbReference type="GO" id="GO:0008927">
    <property type="term" value="F:mannonate dehydratase activity"/>
    <property type="evidence" value="ECO:0007669"/>
    <property type="project" value="UniProtKB-EC"/>
</dbReference>
<proteinExistence type="inferred from homology"/>
<comment type="cofactor">
    <cofactor evidence="3">
        <name>Fe(2+)</name>
        <dbReference type="ChEBI" id="CHEBI:29033"/>
    </cofactor>
</comment>
<evidence type="ECO:0000256" key="3">
    <source>
        <dbReference type="ARBA" id="ARBA00001954"/>
    </source>
</evidence>
<evidence type="ECO:0000256" key="10">
    <source>
        <dbReference type="ARBA" id="ARBA00023239"/>
    </source>
</evidence>
<evidence type="ECO:0000313" key="11">
    <source>
        <dbReference type="EMBL" id="AWT59494.1"/>
    </source>
</evidence>
<keyword evidence="10 11" id="KW-0456">Lyase</keyword>
<organism evidence="11 12">
    <name type="scientific">Candidatus Moanibacter tarae</name>
    <dbReference type="NCBI Taxonomy" id="2200854"/>
    <lineage>
        <taxon>Bacteria</taxon>
        <taxon>Pseudomonadati</taxon>
        <taxon>Verrucomicrobiota</taxon>
        <taxon>Opitutia</taxon>
        <taxon>Puniceicoccales</taxon>
        <taxon>Puniceicoccales incertae sedis</taxon>
        <taxon>Candidatus Moanibacter</taxon>
    </lineage>
</organism>
<evidence type="ECO:0000256" key="5">
    <source>
        <dbReference type="ARBA" id="ARBA00004892"/>
    </source>
</evidence>
<dbReference type="Pfam" id="PF03786">
    <property type="entry name" value="UxuA"/>
    <property type="match status" value="1"/>
</dbReference>
<comment type="similarity">
    <text evidence="6">Belongs to the mannonate dehydratase family.</text>
</comment>
<evidence type="ECO:0000256" key="7">
    <source>
        <dbReference type="ARBA" id="ARBA00012927"/>
    </source>
</evidence>
<keyword evidence="9" id="KW-0464">Manganese</keyword>
<evidence type="ECO:0000256" key="4">
    <source>
        <dbReference type="ARBA" id="ARBA00002713"/>
    </source>
</evidence>
<dbReference type="EC" id="4.2.1.8" evidence="7"/>
<evidence type="ECO:0000256" key="2">
    <source>
        <dbReference type="ARBA" id="ARBA00001936"/>
    </source>
</evidence>
<dbReference type="UniPathway" id="UPA00246"/>
<dbReference type="GO" id="GO:0042840">
    <property type="term" value="P:D-glucuronate catabolic process"/>
    <property type="evidence" value="ECO:0007669"/>
    <property type="project" value="TreeGrafter"/>
</dbReference>
<dbReference type="PANTHER" id="PTHR30387">
    <property type="entry name" value="MANNONATE DEHYDRATASE"/>
    <property type="match status" value="1"/>
</dbReference>
<dbReference type="SUPFAM" id="SSF51658">
    <property type="entry name" value="Xylose isomerase-like"/>
    <property type="match status" value="1"/>
</dbReference>
<dbReference type="InterPro" id="IPR004628">
    <property type="entry name" value="Man_deHydtase"/>
</dbReference>
<gene>
    <name evidence="11" type="primary">uxuA_8</name>
    <name evidence="11" type="ORF">DF168_00684</name>
</gene>
<dbReference type="GO" id="GO:0030145">
    <property type="term" value="F:manganese ion binding"/>
    <property type="evidence" value="ECO:0007669"/>
    <property type="project" value="TreeGrafter"/>
</dbReference>
<evidence type="ECO:0000256" key="1">
    <source>
        <dbReference type="ARBA" id="ARBA00001794"/>
    </source>
</evidence>
<evidence type="ECO:0000256" key="9">
    <source>
        <dbReference type="ARBA" id="ARBA00023211"/>
    </source>
</evidence>
<name>A0A2Z4AH28_9BACT</name>
<reference evidence="11 12" key="1">
    <citation type="submission" date="2018-06" db="EMBL/GenBank/DDBJ databases">
        <title>Draft Genome Sequence of a Novel Marine Bacterium Related to the Verrucomicrobia.</title>
        <authorList>
            <person name="Vosseberg J."/>
            <person name="Martijn J."/>
            <person name="Ettema T.J.G."/>
        </authorList>
    </citation>
    <scope>NUCLEOTIDE SEQUENCE [LARGE SCALE GENOMIC DNA]</scope>
    <source>
        <strain evidence="11">TARA_B100001123</strain>
    </source>
</reference>
<comment type="function">
    <text evidence="4">Catalyzes the dehydration of D-mannonate.</text>
</comment>
<dbReference type="InterPro" id="IPR036237">
    <property type="entry name" value="Xyl_isomerase-like_sf"/>
</dbReference>
<dbReference type="Proteomes" id="UP000247465">
    <property type="component" value="Chromosome"/>
</dbReference>
<comment type="catalytic activity">
    <reaction evidence="1">
        <text>D-mannonate = 2-dehydro-3-deoxy-D-gluconate + H2O</text>
        <dbReference type="Rhea" id="RHEA:20097"/>
        <dbReference type="ChEBI" id="CHEBI:15377"/>
        <dbReference type="ChEBI" id="CHEBI:17767"/>
        <dbReference type="ChEBI" id="CHEBI:57990"/>
        <dbReference type="EC" id="4.2.1.8"/>
    </reaction>
</comment>
<evidence type="ECO:0000256" key="6">
    <source>
        <dbReference type="ARBA" id="ARBA00007389"/>
    </source>
</evidence>
<evidence type="ECO:0000313" key="12">
    <source>
        <dbReference type="Proteomes" id="UP000247465"/>
    </source>
</evidence>
<keyword evidence="8" id="KW-0408">Iron</keyword>
<dbReference type="Gene3D" id="3.20.20.150">
    <property type="entry name" value="Divalent-metal-dependent TIM barrel enzymes"/>
    <property type="match status" value="1"/>
</dbReference>
<dbReference type="EMBL" id="CP029803">
    <property type="protein sequence ID" value="AWT59494.1"/>
    <property type="molecule type" value="Genomic_DNA"/>
</dbReference>
<comment type="pathway">
    <text evidence="5">Carbohydrate metabolism; pentose and glucuronate interconversion.</text>
</comment>
<protein>
    <recommendedName>
        <fullName evidence="7">mannonate dehydratase</fullName>
        <ecNumber evidence="7">4.2.1.8</ecNumber>
    </recommendedName>
</protein>
<dbReference type="KEGG" id="mtar:DF168_00684"/>
<dbReference type="AlphaFoldDB" id="A0A2Z4AH28"/>
<sequence length="316" mass="35924">MKILLRQCDLSDEYLHFVAQIGADGIDIHNAESIPGFIEQGYPDEKALRRIKERINGFGLGLYRIAPQDEPLDFMLGNPGGEKDIEDLKRTIEIMGRLEIPFLSTPFHFDHPGHCGAVKFTHRCGYQMGGFSVDKMNASRTEKPWEFRVTIEEHWERSLELLRALVPVAEENNVKLITHPGDPPLSNAYVSPQRWTDLMYQVPSTHNGLLYCVGTRYESGVNICDDIRRYGRKGQIFHTHIRNVRGQIPTHGGYQEVSIDDGDIDLFAVLKTLREVGFDGGLQLDHMPDYAYDDQHRKIAWAQAVGYVQALLAALY</sequence>
<comment type="cofactor">
    <cofactor evidence="2">
        <name>Mn(2+)</name>
        <dbReference type="ChEBI" id="CHEBI:29035"/>
    </cofactor>
</comment>
<dbReference type="PANTHER" id="PTHR30387:SF2">
    <property type="entry name" value="MANNONATE DEHYDRATASE"/>
    <property type="match status" value="1"/>
</dbReference>
<accession>A0A2Z4AH28</accession>
<evidence type="ECO:0000256" key="8">
    <source>
        <dbReference type="ARBA" id="ARBA00023004"/>
    </source>
</evidence>